<dbReference type="InterPro" id="IPR036291">
    <property type="entry name" value="NAD(P)-bd_dom_sf"/>
</dbReference>
<dbReference type="SUPFAM" id="SSF55347">
    <property type="entry name" value="Glyceraldehyde-3-phosphate dehydrogenase-like, C-terminal domain"/>
    <property type="match status" value="1"/>
</dbReference>
<dbReference type="EMBL" id="OCST01000004">
    <property type="protein sequence ID" value="SOE69711.1"/>
    <property type="molecule type" value="Genomic_DNA"/>
</dbReference>
<feature type="region of interest" description="Disordered" evidence="1">
    <location>
        <begin position="327"/>
        <end position="358"/>
    </location>
</feature>
<dbReference type="Proteomes" id="UP000219440">
    <property type="component" value="Unassembled WGS sequence"/>
</dbReference>
<dbReference type="SUPFAM" id="SSF51735">
    <property type="entry name" value="NAD(P)-binding Rossmann-fold domains"/>
    <property type="match status" value="1"/>
</dbReference>
<name>A0A2C8ZVJ3_9MICO</name>
<evidence type="ECO:0000259" key="2">
    <source>
        <dbReference type="Pfam" id="PF01408"/>
    </source>
</evidence>
<dbReference type="InterPro" id="IPR051450">
    <property type="entry name" value="Gfo/Idh/MocA_Oxidoreductases"/>
</dbReference>
<keyword evidence="4" id="KW-1185">Reference proteome</keyword>
<accession>A0A2C8ZVJ3</accession>
<reference evidence="3 4" key="1">
    <citation type="submission" date="2017-09" db="EMBL/GenBank/DDBJ databases">
        <authorList>
            <person name="Ehlers B."/>
            <person name="Leendertz F.H."/>
        </authorList>
    </citation>
    <scope>NUCLEOTIDE SEQUENCE [LARGE SCALE GENOMIC DNA]</scope>
    <source>
        <strain evidence="3 4">CGMCC 1.05381</strain>
    </source>
</reference>
<organism evidence="3 4">
    <name type="scientific">Salinibacterium xinjiangense</name>
    <dbReference type="NCBI Taxonomy" id="386302"/>
    <lineage>
        <taxon>Bacteria</taxon>
        <taxon>Bacillati</taxon>
        <taxon>Actinomycetota</taxon>
        <taxon>Actinomycetes</taxon>
        <taxon>Micrococcales</taxon>
        <taxon>Microbacteriaceae</taxon>
        <taxon>Salinibacterium</taxon>
    </lineage>
</organism>
<dbReference type="Pfam" id="PF01408">
    <property type="entry name" value="GFO_IDH_MocA"/>
    <property type="match status" value="1"/>
</dbReference>
<feature type="compositionally biased region" description="Gly residues" evidence="1">
    <location>
        <begin position="348"/>
        <end position="358"/>
    </location>
</feature>
<dbReference type="PANTHER" id="PTHR43377">
    <property type="entry name" value="BILIVERDIN REDUCTASE A"/>
    <property type="match status" value="1"/>
</dbReference>
<dbReference type="GO" id="GO:0000166">
    <property type="term" value="F:nucleotide binding"/>
    <property type="evidence" value="ECO:0007669"/>
    <property type="project" value="InterPro"/>
</dbReference>
<sequence>MATDSTSIVPLTAAVVGAGAGGTLSIDALMASESYTLIAVADLSEASLAAVSERTGGGVATYTSYEEMLRESPADVVCVSTYAPSHLQFTRAAVEAGAVLGMLVEKPLGDTTAAGRSILALLKKHNLPVVVPHGLMAQRAALEIIERVHSGDLGELRLVEMESPGWDIINAGIHWFQFFGALVQSPVEMVLSTADTSTRTFRDGMQVETEAITLARAANGVRILLNTGDAIPVPVDTVCLIRIIGTHGYIEFRAFESSYLLVVSGQDRAVVEVEPFAVSGHERHLEHLAEQIRSGERDYAIPDTSLQALEIVEAAYLSNRTGTSVVLPLGGPQPDPGADWDPGSPYAGLGGGRNGRDL</sequence>
<dbReference type="AlphaFoldDB" id="A0A2C8ZVJ3"/>
<dbReference type="Gene3D" id="3.30.360.10">
    <property type="entry name" value="Dihydrodipicolinate Reductase, domain 2"/>
    <property type="match status" value="1"/>
</dbReference>
<feature type="domain" description="Gfo/Idh/MocA-like oxidoreductase N-terminal" evidence="2">
    <location>
        <begin position="13"/>
        <end position="131"/>
    </location>
</feature>
<proteinExistence type="predicted"/>
<evidence type="ECO:0000313" key="4">
    <source>
        <dbReference type="Proteomes" id="UP000219440"/>
    </source>
</evidence>
<evidence type="ECO:0000313" key="3">
    <source>
        <dbReference type="EMBL" id="SOE69711.1"/>
    </source>
</evidence>
<dbReference type="PANTHER" id="PTHR43377:SF1">
    <property type="entry name" value="BILIVERDIN REDUCTASE A"/>
    <property type="match status" value="1"/>
</dbReference>
<evidence type="ECO:0000256" key="1">
    <source>
        <dbReference type="SAM" id="MobiDB-lite"/>
    </source>
</evidence>
<gene>
    <name evidence="3" type="ORF">SAMN06296378_2039</name>
</gene>
<dbReference type="OrthoDB" id="2519634at2"/>
<dbReference type="RefSeq" id="WP_097061125.1">
    <property type="nucleotide sequence ID" value="NZ_BMLC01000005.1"/>
</dbReference>
<dbReference type="Gene3D" id="3.40.50.720">
    <property type="entry name" value="NAD(P)-binding Rossmann-like Domain"/>
    <property type="match status" value="1"/>
</dbReference>
<protein>
    <submittedName>
        <fullName evidence="3">Predicted dehydrogenase</fullName>
    </submittedName>
</protein>
<dbReference type="InterPro" id="IPR000683">
    <property type="entry name" value="Gfo/Idh/MocA-like_OxRdtase_N"/>
</dbReference>